<dbReference type="InParanoid" id="D8RZ70"/>
<feature type="domain" description="Gnk2-homologous" evidence="2">
    <location>
        <begin position="41"/>
        <end position="142"/>
    </location>
</feature>
<dbReference type="EMBL" id="GL377595">
    <property type="protein sequence ID" value="EFJ22561.1"/>
    <property type="molecule type" value="Genomic_DNA"/>
</dbReference>
<accession>D8RZ70</accession>
<dbReference type="KEGG" id="smo:SELMODRAFT_416408"/>
<evidence type="ECO:0000313" key="3">
    <source>
        <dbReference type="EMBL" id="EFJ22561.1"/>
    </source>
</evidence>
<dbReference type="Gramene" id="EFJ22561">
    <property type="protein sequence ID" value="EFJ22561"/>
    <property type="gene ID" value="SELMODRAFT_416408"/>
</dbReference>
<reference evidence="3 4" key="1">
    <citation type="journal article" date="2011" name="Science">
        <title>The Selaginella genome identifies genetic changes associated with the evolution of vascular plants.</title>
        <authorList>
            <person name="Banks J.A."/>
            <person name="Nishiyama T."/>
            <person name="Hasebe M."/>
            <person name="Bowman J.L."/>
            <person name="Gribskov M."/>
            <person name="dePamphilis C."/>
            <person name="Albert V.A."/>
            <person name="Aono N."/>
            <person name="Aoyama T."/>
            <person name="Ambrose B.A."/>
            <person name="Ashton N.W."/>
            <person name="Axtell M.J."/>
            <person name="Barker E."/>
            <person name="Barker M.S."/>
            <person name="Bennetzen J.L."/>
            <person name="Bonawitz N.D."/>
            <person name="Chapple C."/>
            <person name="Cheng C."/>
            <person name="Correa L.G."/>
            <person name="Dacre M."/>
            <person name="DeBarry J."/>
            <person name="Dreyer I."/>
            <person name="Elias M."/>
            <person name="Engstrom E.M."/>
            <person name="Estelle M."/>
            <person name="Feng L."/>
            <person name="Finet C."/>
            <person name="Floyd S.K."/>
            <person name="Frommer W.B."/>
            <person name="Fujita T."/>
            <person name="Gramzow L."/>
            <person name="Gutensohn M."/>
            <person name="Harholt J."/>
            <person name="Hattori M."/>
            <person name="Heyl A."/>
            <person name="Hirai T."/>
            <person name="Hiwatashi Y."/>
            <person name="Ishikawa M."/>
            <person name="Iwata M."/>
            <person name="Karol K.G."/>
            <person name="Koehler B."/>
            <person name="Kolukisaoglu U."/>
            <person name="Kubo M."/>
            <person name="Kurata T."/>
            <person name="Lalonde S."/>
            <person name="Li K."/>
            <person name="Li Y."/>
            <person name="Litt A."/>
            <person name="Lyons E."/>
            <person name="Manning G."/>
            <person name="Maruyama T."/>
            <person name="Michael T.P."/>
            <person name="Mikami K."/>
            <person name="Miyazaki S."/>
            <person name="Morinaga S."/>
            <person name="Murata T."/>
            <person name="Mueller-Roeber B."/>
            <person name="Nelson D.R."/>
            <person name="Obara M."/>
            <person name="Oguri Y."/>
            <person name="Olmstead R.G."/>
            <person name="Onodera N."/>
            <person name="Petersen B.L."/>
            <person name="Pils B."/>
            <person name="Prigge M."/>
            <person name="Rensing S.A."/>
            <person name="Riano-Pachon D.M."/>
            <person name="Roberts A.W."/>
            <person name="Sato Y."/>
            <person name="Scheller H.V."/>
            <person name="Schulz B."/>
            <person name="Schulz C."/>
            <person name="Shakirov E.V."/>
            <person name="Shibagaki N."/>
            <person name="Shinohara N."/>
            <person name="Shippen D.E."/>
            <person name="Soerensen I."/>
            <person name="Sotooka R."/>
            <person name="Sugimoto N."/>
            <person name="Sugita M."/>
            <person name="Sumikawa N."/>
            <person name="Tanurdzic M."/>
            <person name="Theissen G."/>
            <person name="Ulvskov P."/>
            <person name="Wakazuki S."/>
            <person name="Weng J.K."/>
            <person name="Willats W.W."/>
            <person name="Wipf D."/>
            <person name="Wolf P.G."/>
            <person name="Yang L."/>
            <person name="Zimmer A.D."/>
            <person name="Zhu Q."/>
            <person name="Mitros T."/>
            <person name="Hellsten U."/>
            <person name="Loque D."/>
            <person name="Otillar R."/>
            <person name="Salamov A."/>
            <person name="Schmutz J."/>
            <person name="Shapiro H."/>
            <person name="Lindquist E."/>
            <person name="Lucas S."/>
            <person name="Rokhsar D."/>
            <person name="Grigoriev I.V."/>
        </authorList>
    </citation>
    <scope>NUCLEOTIDE SEQUENCE [LARGE SCALE GENOMIC DNA]</scope>
</reference>
<dbReference type="Pfam" id="PF01657">
    <property type="entry name" value="Stress-antifung"/>
    <property type="match status" value="1"/>
</dbReference>
<dbReference type="CDD" id="cd23509">
    <property type="entry name" value="Gnk2-like"/>
    <property type="match status" value="1"/>
</dbReference>
<feature type="chain" id="PRO_5003122263" description="Gnk2-homologous domain-containing protein" evidence="1">
    <location>
        <begin position="19"/>
        <end position="142"/>
    </location>
</feature>
<gene>
    <name evidence="3" type="ORF">SELMODRAFT_416408</name>
</gene>
<keyword evidence="4" id="KW-1185">Reference proteome</keyword>
<dbReference type="Gene3D" id="3.30.430.20">
    <property type="entry name" value="Gnk2 domain, C-X8-C-X2-C motif"/>
    <property type="match status" value="1"/>
</dbReference>
<evidence type="ECO:0000259" key="2">
    <source>
        <dbReference type="PROSITE" id="PS51473"/>
    </source>
</evidence>
<dbReference type="InterPro" id="IPR002902">
    <property type="entry name" value="GNK2"/>
</dbReference>
<dbReference type="Proteomes" id="UP000001514">
    <property type="component" value="Unassembled WGS sequence"/>
</dbReference>
<dbReference type="PROSITE" id="PS51473">
    <property type="entry name" value="GNK2"/>
    <property type="match status" value="1"/>
</dbReference>
<dbReference type="AlphaFoldDB" id="D8RZ70"/>
<name>D8RZ70_SELML</name>
<protein>
    <recommendedName>
        <fullName evidence="2">Gnk2-homologous domain-containing protein</fullName>
    </recommendedName>
</protein>
<sequence>MGATFQLGFLVLFLVANAWPQDDGDGEIAADAGISSCPSETEENVIYYNTGESSEDSPFEKNLASAYESLLSPSQESPRQAQVGDDPDTVYGYATCFEGNCEDCLATCKNYFTQVAPHAVGARLCLKSGSDACYLRYENYSF</sequence>
<feature type="signal peptide" evidence="1">
    <location>
        <begin position="1"/>
        <end position="18"/>
    </location>
</feature>
<proteinExistence type="predicted"/>
<dbReference type="InterPro" id="IPR038408">
    <property type="entry name" value="GNK2_sf"/>
</dbReference>
<evidence type="ECO:0000256" key="1">
    <source>
        <dbReference type="SAM" id="SignalP"/>
    </source>
</evidence>
<organism evidence="4">
    <name type="scientific">Selaginella moellendorffii</name>
    <name type="common">Spikemoss</name>
    <dbReference type="NCBI Taxonomy" id="88036"/>
    <lineage>
        <taxon>Eukaryota</taxon>
        <taxon>Viridiplantae</taxon>
        <taxon>Streptophyta</taxon>
        <taxon>Embryophyta</taxon>
        <taxon>Tracheophyta</taxon>
        <taxon>Lycopodiopsida</taxon>
        <taxon>Selaginellales</taxon>
        <taxon>Selaginellaceae</taxon>
        <taxon>Selaginella</taxon>
    </lineage>
</organism>
<keyword evidence="1" id="KW-0732">Signal</keyword>
<dbReference type="HOGENOM" id="CLU_1819196_0_0_1"/>
<evidence type="ECO:0000313" key="4">
    <source>
        <dbReference type="Proteomes" id="UP000001514"/>
    </source>
</evidence>